<accession>A0ABP0Q3J1</accession>
<evidence type="ECO:0000256" key="1">
    <source>
        <dbReference type="SAM" id="MobiDB-lite"/>
    </source>
</evidence>
<organism evidence="2 3">
    <name type="scientific">Durusdinium trenchii</name>
    <dbReference type="NCBI Taxonomy" id="1381693"/>
    <lineage>
        <taxon>Eukaryota</taxon>
        <taxon>Sar</taxon>
        <taxon>Alveolata</taxon>
        <taxon>Dinophyceae</taxon>
        <taxon>Suessiales</taxon>
        <taxon>Symbiodiniaceae</taxon>
        <taxon>Durusdinium</taxon>
    </lineage>
</organism>
<evidence type="ECO:0000313" key="2">
    <source>
        <dbReference type="EMBL" id="CAK9082827.1"/>
    </source>
</evidence>
<feature type="compositionally biased region" description="Basic and acidic residues" evidence="1">
    <location>
        <begin position="10"/>
        <end position="20"/>
    </location>
</feature>
<evidence type="ECO:0000313" key="3">
    <source>
        <dbReference type="Proteomes" id="UP001642464"/>
    </source>
</evidence>
<dbReference type="Proteomes" id="UP001642464">
    <property type="component" value="Unassembled WGS sequence"/>
</dbReference>
<feature type="region of interest" description="Disordered" evidence="1">
    <location>
        <begin position="1"/>
        <end position="20"/>
    </location>
</feature>
<keyword evidence="3" id="KW-1185">Reference proteome</keyword>
<sequence>MVTLPEEGEPLEKGEKSFLGEGASLEKGHCCKAALAKAKAADEIPAGSSSSRPKPFINRREGAMVHGHSSQALQKALGYGTTEPAAALAKGKALGKGKGDKAAAKALAKGKGKGKKASAKALAKGKRGGKASAKALGKGKASAKALAKGQKRPLEREKLIVEVPATWSSQHDLICNKIMKALEKDSLSKAEALKMREELVAAYP</sequence>
<reference evidence="2 3" key="1">
    <citation type="submission" date="2024-02" db="EMBL/GenBank/DDBJ databases">
        <authorList>
            <person name="Chen Y."/>
            <person name="Shah S."/>
            <person name="Dougan E. K."/>
            <person name="Thang M."/>
            <person name="Chan C."/>
        </authorList>
    </citation>
    <scope>NUCLEOTIDE SEQUENCE [LARGE SCALE GENOMIC DNA]</scope>
</reference>
<comment type="caution">
    <text evidence="2">The sequence shown here is derived from an EMBL/GenBank/DDBJ whole genome shotgun (WGS) entry which is preliminary data.</text>
</comment>
<proteinExistence type="predicted"/>
<name>A0ABP0Q3J1_9DINO</name>
<gene>
    <name evidence="2" type="ORF">SCF082_LOCUS39342</name>
</gene>
<dbReference type="EMBL" id="CAXAMM010039003">
    <property type="protein sequence ID" value="CAK9082827.1"/>
    <property type="molecule type" value="Genomic_DNA"/>
</dbReference>
<protein>
    <submittedName>
        <fullName evidence="2">Uncharacterized protein</fullName>
    </submittedName>
</protein>